<dbReference type="InterPro" id="IPR005467">
    <property type="entry name" value="His_kinase_dom"/>
</dbReference>
<evidence type="ECO:0000313" key="14">
    <source>
        <dbReference type="Proteomes" id="UP000248764"/>
    </source>
</evidence>
<evidence type="ECO:0000256" key="8">
    <source>
        <dbReference type="ARBA" id="ARBA00022989"/>
    </source>
</evidence>
<comment type="catalytic activity">
    <reaction evidence="1">
        <text>ATP + protein L-histidine = ADP + protein N-phospho-L-histidine.</text>
        <dbReference type="EC" id="2.7.13.3"/>
    </reaction>
</comment>
<dbReference type="EMBL" id="POTW01000070">
    <property type="protein sequence ID" value="PZF80960.1"/>
    <property type="molecule type" value="Genomic_DNA"/>
</dbReference>
<accession>A0A2W2B7A9</accession>
<dbReference type="SMART" id="SM00387">
    <property type="entry name" value="HATPase_c"/>
    <property type="match status" value="1"/>
</dbReference>
<dbReference type="SUPFAM" id="SSF55874">
    <property type="entry name" value="ATPase domain of HSP90 chaperone/DNA topoisomerase II/histidine kinase"/>
    <property type="match status" value="1"/>
</dbReference>
<dbReference type="PROSITE" id="PS50109">
    <property type="entry name" value="HIS_KIN"/>
    <property type="match status" value="1"/>
</dbReference>
<dbReference type="AlphaFoldDB" id="A0A2W2B7A9"/>
<evidence type="ECO:0000256" key="3">
    <source>
        <dbReference type="ARBA" id="ARBA00012438"/>
    </source>
</evidence>
<dbReference type="Pfam" id="PF02518">
    <property type="entry name" value="HATPase_c"/>
    <property type="match status" value="1"/>
</dbReference>
<dbReference type="FunFam" id="3.30.565.10:FF:000006">
    <property type="entry name" value="Sensor histidine kinase WalK"/>
    <property type="match status" value="1"/>
</dbReference>
<dbReference type="SUPFAM" id="SSF158472">
    <property type="entry name" value="HAMP domain-like"/>
    <property type="match status" value="1"/>
</dbReference>
<dbReference type="CDD" id="cd06225">
    <property type="entry name" value="HAMP"/>
    <property type="match status" value="1"/>
</dbReference>
<feature type="domain" description="HAMP" evidence="12">
    <location>
        <begin position="388"/>
        <end position="440"/>
    </location>
</feature>
<evidence type="ECO:0000256" key="2">
    <source>
        <dbReference type="ARBA" id="ARBA00004236"/>
    </source>
</evidence>
<dbReference type="InterPro" id="IPR004358">
    <property type="entry name" value="Sig_transdc_His_kin-like_C"/>
</dbReference>
<protein>
    <recommendedName>
        <fullName evidence="3">histidine kinase</fullName>
        <ecNumber evidence="3">2.7.13.3</ecNumber>
    </recommendedName>
</protein>
<dbReference type="GO" id="GO:0000155">
    <property type="term" value="F:phosphorelay sensor kinase activity"/>
    <property type="evidence" value="ECO:0007669"/>
    <property type="project" value="InterPro"/>
</dbReference>
<dbReference type="Gene3D" id="1.10.287.130">
    <property type="match status" value="1"/>
</dbReference>
<dbReference type="CDD" id="cd00082">
    <property type="entry name" value="HisKA"/>
    <property type="match status" value="1"/>
</dbReference>
<evidence type="ECO:0000256" key="7">
    <source>
        <dbReference type="ARBA" id="ARBA00022777"/>
    </source>
</evidence>
<comment type="subcellular location">
    <subcellularLocation>
        <location evidence="2">Cell membrane</location>
    </subcellularLocation>
</comment>
<evidence type="ECO:0000259" key="12">
    <source>
        <dbReference type="PROSITE" id="PS50885"/>
    </source>
</evidence>
<gene>
    <name evidence="13" type="ORF">C1I92_23260</name>
</gene>
<sequence length="681" mass="70683">MRRNLFVRLLVLFLGVAVISIAATAWITTQSTSQRLRGEFERSLEADNTVYQTLIAYAQSHDSWSGVGAMVDDLAAMTGNRVALTDADGDILADSATSDAGDSPPLPSTPIAEVDPMAPLAVMAGGVAVAAASSTVDTWMLEGEAEAGAGGSAAPPASPTPTGATTPAPLKETAPPGETVTMLTDEMTIVGSVGLEAAGPVWRLTAAETANRERLVVAANECLTQAGADELLVGPDGNVLRTYVETSDGPDPTAPATEAPVDVTTQQCVPPELLKPSEASIALNSEQVRLTQECLSAAGIEADPIQTENGLLQLRVANDDPAMQGIVADCDATAYEQAIEPYLADPALLYVGSTDRFNAFSGGGWVRTALTGLGVLAAATGVTVLAGRRLSHPIRTLTEAAQRMASGGRGARVRVTGRDEVAQLGHAFNAMASSIEQNERQRKAMVSDIAHELRTPLANVRGYLEAAEDGVVPLDPQLVSSLLEESALLQRLIDDLQDLALADAGMLRIHRETIDVADLARQVVAAHQPSASASSVELVVAAPPSVPADADPVRLRQALGNLVANAVQYSGSGSTVLVRLSHDIITDDVVLAVRDDGPGIEREHLEHLFDRFYRTDTSRTRATGGSGLGLAITKHLVEAHGGTVTVSSMVGAGSTFTIRLPAQAPEPAEAGAASSASPARG</sequence>
<feature type="region of interest" description="Disordered" evidence="10">
    <location>
        <begin position="662"/>
        <end position="681"/>
    </location>
</feature>
<dbReference type="PANTHER" id="PTHR43711:SF1">
    <property type="entry name" value="HISTIDINE KINASE 1"/>
    <property type="match status" value="1"/>
</dbReference>
<dbReference type="GO" id="GO:0005886">
    <property type="term" value="C:plasma membrane"/>
    <property type="evidence" value="ECO:0007669"/>
    <property type="project" value="UniProtKB-SubCell"/>
</dbReference>
<evidence type="ECO:0000313" key="13">
    <source>
        <dbReference type="EMBL" id="PZF80960.1"/>
    </source>
</evidence>
<proteinExistence type="predicted"/>
<keyword evidence="6" id="KW-0812">Transmembrane</keyword>
<keyword evidence="9" id="KW-0902">Two-component regulatory system</keyword>
<dbReference type="Gene3D" id="6.10.340.10">
    <property type="match status" value="1"/>
</dbReference>
<keyword evidence="8" id="KW-1133">Transmembrane helix</keyword>
<keyword evidence="14" id="KW-1185">Reference proteome</keyword>
<keyword evidence="4" id="KW-0597">Phosphoprotein</keyword>
<dbReference type="CDD" id="cd00075">
    <property type="entry name" value="HATPase"/>
    <property type="match status" value="1"/>
</dbReference>
<feature type="region of interest" description="Disordered" evidence="10">
    <location>
        <begin position="93"/>
        <end position="112"/>
    </location>
</feature>
<feature type="domain" description="Histidine kinase" evidence="11">
    <location>
        <begin position="448"/>
        <end position="664"/>
    </location>
</feature>
<dbReference type="Gene3D" id="3.30.565.10">
    <property type="entry name" value="Histidine kinase-like ATPase, C-terminal domain"/>
    <property type="match status" value="1"/>
</dbReference>
<dbReference type="PROSITE" id="PS50885">
    <property type="entry name" value="HAMP"/>
    <property type="match status" value="1"/>
</dbReference>
<dbReference type="InterPro" id="IPR003594">
    <property type="entry name" value="HATPase_dom"/>
</dbReference>
<dbReference type="SMART" id="SM00388">
    <property type="entry name" value="HisKA"/>
    <property type="match status" value="1"/>
</dbReference>
<keyword evidence="7 13" id="KW-0418">Kinase</keyword>
<evidence type="ECO:0000256" key="9">
    <source>
        <dbReference type="ARBA" id="ARBA00023012"/>
    </source>
</evidence>
<dbReference type="InterPro" id="IPR050736">
    <property type="entry name" value="Sensor_HK_Regulatory"/>
</dbReference>
<dbReference type="EC" id="2.7.13.3" evidence="3"/>
<organism evidence="13 14">
    <name type="scientific">Jiangella anatolica</name>
    <dbReference type="NCBI Taxonomy" id="2670374"/>
    <lineage>
        <taxon>Bacteria</taxon>
        <taxon>Bacillati</taxon>
        <taxon>Actinomycetota</taxon>
        <taxon>Actinomycetes</taxon>
        <taxon>Jiangellales</taxon>
        <taxon>Jiangellaceae</taxon>
        <taxon>Jiangella</taxon>
    </lineage>
</organism>
<feature type="region of interest" description="Disordered" evidence="10">
    <location>
        <begin position="146"/>
        <end position="177"/>
    </location>
</feature>
<dbReference type="SUPFAM" id="SSF47384">
    <property type="entry name" value="Homodimeric domain of signal transducing histidine kinase"/>
    <property type="match status" value="1"/>
</dbReference>
<keyword evidence="5" id="KW-0808">Transferase</keyword>
<dbReference type="InterPro" id="IPR036890">
    <property type="entry name" value="HATPase_C_sf"/>
</dbReference>
<evidence type="ECO:0000256" key="10">
    <source>
        <dbReference type="SAM" id="MobiDB-lite"/>
    </source>
</evidence>
<reference evidence="13 14" key="1">
    <citation type="submission" date="2018-01" db="EMBL/GenBank/DDBJ databases">
        <title>Draft genome sequence of Jiangella sp. GTF31.</title>
        <authorList>
            <person name="Sahin N."/>
            <person name="Ay H."/>
            <person name="Saygin H."/>
        </authorList>
    </citation>
    <scope>NUCLEOTIDE SEQUENCE [LARGE SCALE GENOMIC DNA]</scope>
    <source>
        <strain evidence="13 14">GTF31</strain>
    </source>
</reference>
<evidence type="ECO:0000259" key="11">
    <source>
        <dbReference type="PROSITE" id="PS50109"/>
    </source>
</evidence>
<feature type="compositionally biased region" description="Low complexity" evidence="10">
    <location>
        <begin position="152"/>
        <end position="169"/>
    </location>
</feature>
<evidence type="ECO:0000256" key="5">
    <source>
        <dbReference type="ARBA" id="ARBA00022679"/>
    </source>
</evidence>
<evidence type="ECO:0000256" key="1">
    <source>
        <dbReference type="ARBA" id="ARBA00000085"/>
    </source>
</evidence>
<keyword evidence="8" id="KW-0472">Membrane</keyword>
<evidence type="ECO:0000256" key="4">
    <source>
        <dbReference type="ARBA" id="ARBA00022553"/>
    </source>
</evidence>
<dbReference type="Pfam" id="PF00512">
    <property type="entry name" value="HisKA"/>
    <property type="match status" value="1"/>
</dbReference>
<dbReference type="Proteomes" id="UP000248764">
    <property type="component" value="Unassembled WGS sequence"/>
</dbReference>
<dbReference type="SMART" id="SM00304">
    <property type="entry name" value="HAMP"/>
    <property type="match status" value="1"/>
</dbReference>
<dbReference type="RefSeq" id="WP_111257038.1">
    <property type="nucleotide sequence ID" value="NZ_POTW01000070.1"/>
</dbReference>
<dbReference type="InterPro" id="IPR036097">
    <property type="entry name" value="HisK_dim/P_sf"/>
</dbReference>
<dbReference type="InterPro" id="IPR003661">
    <property type="entry name" value="HisK_dim/P_dom"/>
</dbReference>
<dbReference type="Pfam" id="PF00672">
    <property type="entry name" value="HAMP"/>
    <property type="match status" value="1"/>
</dbReference>
<name>A0A2W2B7A9_9ACTN</name>
<evidence type="ECO:0000256" key="6">
    <source>
        <dbReference type="ARBA" id="ARBA00022692"/>
    </source>
</evidence>
<comment type="caution">
    <text evidence="13">The sequence shown here is derived from an EMBL/GenBank/DDBJ whole genome shotgun (WGS) entry which is preliminary data.</text>
</comment>
<dbReference type="InterPro" id="IPR003660">
    <property type="entry name" value="HAMP_dom"/>
</dbReference>
<dbReference type="PRINTS" id="PR00344">
    <property type="entry name" value="BCTRLSENSOR"/>
</dbReference>
<dbReference type="PANTHER" id="PTHR43711">
    <property type="entry name" value="TWO-COMPONENT HISTIDINE KINASE"/>
    <property type="match status" value="1"/>
</dbReference>